<evidence type="ECO:0000256" key="1">
    <source>
        <dbReference type="SAM" id="MobiDB-lite"/>
    </source>
</evidence>
<protein>
    <submittedName>
        <fullName evidence="2">Uncharacterized protein</fullName>
    </submittedName>
</protein>
<evidence type="ECO:0000313" key="2">
    <source>
        <dbReference type="EMBL" id="TKR81886.1"/>
    </source>
</evidence>
<comment type="caution">
    <text evidence="2">The sequence shown here is derived from an EMBL/GenBank/DDBJ whole genome shotgun (WGS) entry which is preliminary data.</text>
</comment>
<dbReference type="AlphaFoldDB" id="A0A4U5NGK5"/>
<organism evidence="2 3">
    <name type="scientific">Steinernema carpocapsae</name>
    <name type="common">Entomopathogenic nematode</name>
    <dbReference type="NCBI Taxonomy" id="34508"/>
    <lineage>
        <taxon>Eukaryota</taxon>
        <taxon>Metazoa</taxon>
        <taxon>Ecdysozoa</taxon>
        <taxon>Nematoda</taxon>
        <taxon>Chromadorea</taxon>
        <taxon>Rhabditida</taxon>
        <taxon>Tylenchina</taxon>
        <taxon>Panagrolaimomorpha</taxon>
        <taxon>Strongyloidoidea</taxon>
        <taxon>Steinernematidae</taxon>
        <taxon>Steinernema</taxon>
    </lineage>
</organism>
<reference evidence="2 3" key="2">
    <citation type="journal article" date="2019" name="G3 (Bethesda)">
        <title>Hybrid Assembly of the Genome of the Entomopathogenic Nematode Steinernema carpocapsae Identifies the X-Chromosome.</title>
        <authorList>
            <person name="Serra L."/>
            <person name="Macchietto M."/>
            <person name="Macias-Munoz A."/>
            <person name="McGill C.J."/>
            <person name="Rodriguez I.M."/>
            <person name="Rodriguez B."/>
            <person name="Murad R."/>
            <person name="Mortazavi A."/>
        </authorList>
    </citation>
    <scope>NUCLEOTIDE SEQUENCE [LARGE SCALE GENOMIC DNA]</scope>
    <source>
        <strain evidence="2 3">ALL</strain>
    </source>
</reference>
<name>A0A4U5NGK5_STECR</name>
<keyword evidence="3" id="KW-1185">Reference proteome</keyword>
<dbReference type="Proteomes" id="UP000298663">
    <property type="component" value="Unassembled WGS sequence"/>
</dbReference>
<reference evidence="2 3" key="1">
    <citation type="journal article" date="2015" name="Genome Biol.">
        <title>Comparative genomics of Steinernema reveals deeply conserved gene regulatory networks.</title>
        <authorList>
            <person name="Dillman A.R."/>
            <person name="Macchietto M."/>
            <person name="Porter C.F."/>
            <person name="Rogers A."/>
            <person name="Williams B."/>
            <person name="Antoshechkin I."/>
            <person name="Lee M.M."/>
            <person name="Goodwin Z."/>
            <person name="Lu X."/>
            <person name="Lewis E.E."/>
            <person name="Goodrich-Blair H."/>
            <person name="Stock S.P."/>
            <person name="Adams B.J."/>
            <person name="Sternberg P.W."/>
            <person name="Mortazavi A."/>
        </authorList>
    </citation>
    <scope>NUCLEOTIDE SEQUENCE [LARGE SCALE GENOMIC DNA]</scope>
    <source>
        <strain evidence="2 3">ALL</strain>
    </source>
</reference>
<evidence type="ECO:0000313" key="3">
    <source>
        <dbReference type="Proteomes" id="UP000298663"/>
    </source>
</evidence>
<accession>A0A4U5NGK5</accession>
<gene>
    <name evidence="2" type="ORF">L596_015686</name>
</gene>
<feature type="region of interest" description="Disordered" evidence="1">
    <location>
        <begin position="61"/>
        <end position="91"/>
    </location>
</feature>
<feature type="region of interest" description="Disordered" evidence="1">
    <location>
        <begin position="1"/>
        <end position="21"/>
    </location>
</feature>
<dbReference type="EMBL" id="AZBU02000004">
    <property type="protein sequence ID" value="TKR81886.1"/>
    <property type="molecule type" value="Genomic_DNA"/>
</dbReference>
<proteinExistence type="predicted"/>
<sequence length="91" mass="10085">MAKTTVAEGHPRRRADVVGDSASNQTICGDATCTLGHTREEQKTAARKKGILRKKETRCFALRRDTGRNSRGPPPHSPYSRPRCFGQNSTF</sequence>